<proteinExistence type="predicted"/>
<reference evidence="2" key="1">
    <citation type="journal article" date="2012" name="Science">
        <title>The Paleozoic origin of enzymatic lignin decomposition reconstructed from 31 fungal genomes.</title>
        <authorList>
            <person name="Floudas D."/>
            <person name="Binder M."/>
            <person name="Riley R."/>
            <person name="Barry K."/>
            <person name="Blanchette R.A."/>
            <person name="Henrissat B."/>
            <person name="Martinez A.T."/>
            <person name="Otillar R."/>
            <person name="Spatafora J.W."/>
            <person name="Yadav J.S."/>
            <person name="Aerts A."/>
            <person name="Benoit I."/>
            <person name="Boyd A."/>
            <person name="Carlson A."/>
            <person name="Copeland A."/>
            <person name="Coutinho P.M."/>
            <person name="de Vries R.P."/>
            <person name="Ferreira P."/>
            <person name="Findley K."/>
            <person name="Foster B."/>
            <person name="Gaskell J."/>
            <person name="Glotzer D."/>
            <person name="Gorecki P."/>
            <person name="Heitman J."/>
            <person name="Hesse C."/>
            <person name="Hori C."/>
            <person name="Igarashi K."/>
            <person name="Jurgens J.A."/>
            <person name="Kallen N."/>
            <person name="Kersten P."/>
            <person name="Kohler A."/>
            <person name="Kuees U."/>
            <person name="Kumar T.K.A."/>
            <person name="Kuo A."/>
            <person name="LaButti K."/>
            <person name="Larrondo L.F."/>
            <person name="Lindquist E."/>
            <person name="Ling A."/>
            <person name="Lombard V."/>
            <person name="Lucas S."/>
            <person name="Lundell T."/>
            <person name="Martin R."/>
            <person name="McLaughlin D.J."/>
            <person name="Morgenstern I."/>
            <person name="Morin E."/>
            <person name="Murat C."/>
            <person name="Nagy L.G."/>
            <person name="Nolan M."/>
            <person name="Ohm R.A."/>
            <person name="Patyshakuliyeva A."/>
            <person name="Rokas A."/>
            <person name="Ruiz-Duenas F.J."/>
            <person name="Sabat G."/>
            <person name="Salamov A."/>
            <person name="Samejima M."/>
            <person name="Schmutz J."/>
            <person name="Slot J.C."/>
            <person name="St John F."/>
            <person name="Stenlid J."/>
            <person name="Sun H."/>
            <person name="Sun S."/>
            <person name="Syed K."/>
            <person name="Tsang A."/>
            <person name="Wiebenga A."/>
            <person name="Young D."/>
            <person name="Pisabarro A."/>
            <person name="Eastwood D.C."/>
            <person name="Martin F."/>
            <person name="Cullen D."/>
            <person name="Grigoriev I.V."/>
            <person name="Hibbett D.S."/>
        </authorList>
    </citation>
    <scope>NUCLEOTIDE SEQUENCE [LARGE SCALE GENOMIC DNA]</scope>
    <source>
        <strain evidence="2">FP-91666</strain>
    </source>
</reference>
<dbReference type="Proteomes" id="UP000053927">
    <property type="component" value="Unassembled WGS sequence"/>
</dbReference>
<dbReference type="AlphaFoldDB" id="R7RXA4"/>
<dbReference type="RefSeq" id="XP_007310965.1">
    <property type="nucleotide sequence ID" value="XM_007310903.1"/>
</dbReference>
<organism evidence="1 2">
    <name type="scientific">Stereum hirsutum (strain FP-91666)</name>
    <name type="common">White-rot fungus</name>
    <dbReference type="NCBI Taxonomy" id="721885"/>
    <lineage>
        <taxon>Eukaryota</taxon>
        <taxon>Fungi</taxon>
        <taxon>Dikarya</taxon>
        <taxon>Basidiomycota</taxon>
        <taxon>Agaricomycotina</taxon>
        <taxon>Agaricomycetes</taxon>
        <taxon>Russulales</taxon>
        <taxon>Stereaceae</taxon>
        <taxon>Stereum</taxon>
    </lineage>
</organism>
<dbReference type="eggNOG" id="ENOG502SZRQ">
    <property type="taxonomic scope" value="Eukaryota"/>
</dbReference>
<dbReference type="KEGG" id="shs:STEHIDRAFT_116172"/>
<gene>
    <name evidence="1" type="ORF">STEHIDRAFT_116172</name>
</gene>
<sequence>MKKTFVTQRTVFMSQVLEVKRTEIYKTACGGSRLPEDEETWDPSDSTSGNMSFLSFFVGRIKKGLEKIPHEGRDTAKKCYRTLSGVMSSHPEKYPKWSLPKNLTNALQDATNFLETVSTQLQEEKVDIVALQHKHTILMDHTMELSSTTFTRLVKQVNSVRRPYLRESLQLVMACRLLWHQKTSSQDDLAAIKETFDETFATLESAATVTLDRLEILAHDVETSEVRRSLDRARNKIRDCFGTLRLQNWAESEADIVKGLKADRTRMTEFKTFLEKISHQVSPEANAGELIQVTVDVYLKDSPLGKRTMSVKPNARLFSIVWEITEEIKASGRAKYAESHNVNLHDRDSELSADRLVSSLPVHTDEKRYLKVSLDANV</sequence>
<accession>R7RXA4</accession>
<dbReference type="EMBL" id="JH687400">
    <property type="protein sequence ID" value="EIM79979.1"/>
    <property type="molecule type" value="Genomic_DNA"/>
</dbReference>
<evidence type="ECO:0000313" key="1">
    <source>
        <dbReference type="EMBL" id="EIM79979.1"/>
    </source>
</evidence>
<keyword evidence="2" id="KW-1185">Reference proteome</keyword>
<evidence type="ECO:0000313" key="2">
    <source>
        <dbReference type="Proteomes" id="UP000053927"/>
    </source>
</evidence>
<dbReference type="OrthoDB" id="2953592at2759"/>
<name>R7RXA4_STEHR</name>
<protein>
    <submittedName>
        <fullName evidence="1">Uncharacterized protein</fullName>
    </submittedName>
</protein>
<dbReference type="GeneID" id="18795857"/>